<reference evidence="3" key="1">
    <citation type="submission" date="2023-01" db="EMBL/GenBank/DDBJ databases">
        <title>Draft genome sequence of Nocardiopsis sp. LSu2-4 isolated from halophytes.</title>
        <authorList>
            <person name="Duangmal K."/>
            <person name="Chantavorakit T."/>
        </authorList>
    </citation>
    <scope>NUCLEOTIDE SEQUENCE</scope>
    <source>
        <strain evidence="3">LSu2-4</strain>
    </source>
</reference>
<evidence type="ECO:0008006" key="5">
    <source>
        <dbReference type="Google" id="ProtNLM"/>
    </source>
</evidence>
<evidence type="ECO:0000256" key="1">
    <source>
        <dbReference type="SAM" id="MobiDB-lite"/>
    </source>
</evidence>
<feature type="chain" id="PRO_5045567331" description="Copper chaperone PCu(A)C" evidence="2">
    <location>
        <begin position="23"/>
        <end position="183"/>
    </location>
</feature>
<dbReference type="EMBL" id="JAQFWP010000057">
    <property type="protein sequence ID" value="MDA2807522.1"/>
    <property type="molecule type" value="Genomic_DNA"/>
</dbReference>
<keyword evidence="4" id="KW-1185">Reference proteome</keyword>
<feature type="region of interest" description="Disordered" evidence="1">
    <location>
        <begin position="23"/>
        <end position="47"/>
    </location>
</feature>
<name>A0ABT4TTN5_9ACTN</name>
<accession>A0ABT4TTN5</accession>
<comment type="caution">
    <text evidence="3">The sequence shown here is derived from an EMBL/GenBank/DDBJ whole genome shotgun (WGS) entry which is preliminary data.</text>
</comment>
<evidence type="ECO:0000313" key="4">
    <source>
        <dbReference type="Proteomes" id="UP001165685"/>
    </source>
</evidence>
<dbReference type="Proteomes" id="UP001165685">
    <property type="component" value="Unassembled WGS sequence"/>
</dbReference>
<protein>
    <recommendedName>
        <fullName evidence="5">Copper chaperone PCu(A)C</fullName>
    </recommendedName>
</protein>
<evidence type="ECO:0000313" key="3">
    <source>
        <dbReference type="EMBL" id="MDA2807522.1"/>
    </source>
</evidence>
<dbReference type="PROSITE" id="PS51257">
    <property type="entry name" value="PROKAR_LIPOPROTEIN"/>
    <property type="match status" value="1"/>
</dbReference>
<feature type="signal peptide" evidence="2">
    <location>
        <begin position="1"/>
        <end position="22"/>
    </location>
</feature>
<keyword evidence="2" id="KW-0732">Signal</keyword>
<dbReference type="RefSeq" id="WP_270680150.1">
    <property type="nucleotide sequence ID" value="NZ_JAQFWP010000057.1"/>
</dbReference>
<evidence type="ECO:0000256" key="2">
    <source>
        <dbReference type="SAM" id="SignalP"/>
    </source>
</evidence>
<gene>
    <name evidence="3" type="ORF">O4U47_23640</name>
</gene>
<sequence length="183" mass="19606">MRPAVKAAVPVFVLALALAGCSGNNRDKDPEEDGGGGAASSPSQVSTDDVIAEGTFPYHEHKGEVKIEVNGLTVRGDLMQLDYTLTPGTPSSDPASRLQLTDLDAPVLGSHVSLVDMENLLRYHVVQDEAGIYLQPSASTELTYDEPNVMTVFFAAPREDASAFDIYFYGFDPIMDVPLQEAG</sequence>
<proteinExistence type="predicted"/>
<organism evidence="3 4">
    <name type="scientific">Nocardiopsis suaedae</name>
    <dbReference type="NCBI Taxonomy" id="3018444"/>
    <lineage>
        <taxon>Bacteria</taxon>
        <taxon>Bacillati</taxon>
        <taxon>Actinomycetota</taxon>
        <taxon>Actinomycetes</taxon>
        <taxon>Streptosporangiales</taxon>
        <taxon>Nocardiopsidaceae</taxon>
        <taxon>Nocardiopsis</taxon>
    </lineage>
</organism>